<evidence type="ECO:0000313" key="2">
    <source>
        <dbReference type="EMBL" id="MCC9072686.1"/>
    </source>
</evidence>
<keyword evidence="1" id="KW-0812">Transmembrane</keyword>
<evidence type="ECO:0000256" key="1">
    <source>
        <dbReference type="SAM" id="Phobius"/>
    </source>
</evidence>
<protein>
    <recommendedName>
        <fullName evidence="4">EamA domain-containing protein</fullName>
    </recommendedName>
</protein>
<feature type="transmembrane region" description="Helical" evidence="1">
    <location>
        <begin position="106"/>
        <end position="127"/>
    </location>
</feature>
<feature type="transmembrane region" description="Helical" evidence="1">
    <location>
        <begin position="160"/>
        <end position="178"/>
    </location>
</feature>
<feature type="transmembrane region" description="Helical" evidence="1">
    <location>
        <begin position="134"/>
        <end position="154"/>
    </location>
</feature>
<feature type="transmembrane region" description="Helical" evidence="1">
    <location>
        <begin position="36"/>
        <end position="53"/>
    </location>
</feature>
<proteinExistence type="predicted"/>
<reference evidence="2" key="1">
    <citation type="submission" date="2021-11" db="EMBL/GenBank/DDBJ databases">
        <title>Description of novel Flavobacterium species.</title>
        <authorList>
            <person name="Saticioglu I.B."/>
            <person name="Ay H."/>
            <person name="Altun S."/>
            <person name="Duman M."/>
        </authorList>
    </citation>
    <scope>NUCLEOTIDE SEQUENCE</scope>
    <source>
        <strain evidence="2">F-65</strain>
    </source>
</reference>
<gene>
    <name evidence="2" type="ORF">LNQ49_13950</name>
</gene>
<dbReference type="Proteomes" id="UP001430919">
    <property type="component" value="Unassembled WGS sequence"/>
</dbReference>
<comment type="caution">
    <text evidence="2">The sequence shown here is derived from an EMBL/GenBank/DDBJ whole genome shotgun (WGS) entry which is preliminary data.</text>
</comment>
<name>A0ABS8MWZ9_9FLAO</name>
<keyword evidence="3" id="KW-1185">Reference proteome</keyword>
<organism evidence="2 3">
    <name type="scientific">Flavobacterium pisciphilum</name>
    <dbReference type="NCBI Taxonomy" id="2893755"/>
    <lineage>
        <taxon>Bacteria</taxon>
        <taxon>Pseudomonadati</taxon>
        <taxon>Bacteroidota</taxon>
        <taxon>Flavobacteriia</taxon>
        <taxon>Flavobacteriales</taxon>
        <taxon>Flavobacteriaceae</taxon>
        <taxon>Flavobacterium</taxon>
    </lineage>
</organism>
<dbReference type="RefSeq" id="WP_229989589.1">
    <property type="nucleotide sequence ID" value="NZ_JAJJMO010000001.1"/>
</dbReference>
<keyword evidence="1" id="KW-0472">Membrane</keyword>
<keyword evidence="1" id="KW-1133">Transmembrane helix</keyword>
<evidence type="ECO:0000313" key="3">
    <source>
        <dbReference type="Proteomes" id="UP001430919"/>
    </source>
</evidence>
<dbReference type="EMBL" id="JAJJMO010000001">
    <property type="protein sequence ID" value="MCC9072686.1"/>
    <property type="molecule type" value="Genomic_DNA"/>
</dbReference>
<evidence type="ECO:0008006" key="4">
    <source>
        <dbReference type="Google" id="ProtNLM"/>
    </source>
</evidence>
<feature type="transmembrane region" description="Helical" evidence="1">
    <location>
        <begin position="65"/>
        <end position="86"/>
    </location>
</feature>
<sequence length="183" mass="20360">MKTKHLCQIGLLFFLISYLLFSKVLPDFQKPVDFAHWFNLIGACLLLSFNYIFPKNKLNSVASVVTALGVIAHIGLCTIDFIMWSFGDNDFARNELSKHISNTPSIFYPFIVIGPSLLFVGLAMHAFNFIRTNTMSAAMVVLAAPAIGFSFFVLKDGVCMLLSCMVFVLGLGLLLYNTEEERG</sequence>
<accession>A0ABS8MWZ9</accession>